<feature type="compositionally biased region" description="Acidic residues" evidence="1">
    <location>
        <begin position="762"/>
        <end position="774"/>
    </location>
</feature>
<accession>A0A2N9GU55</accession>
<feature type="compositionally biased region" description="Basic and acidic residues" evidence="1">
    <location>
        <begin position="745"/>
        <end position="756"/>
    </location>
</feature>
<reference evidence="2" key="1">
    <citation type="submission" date="2018-02" db="EMBL/GenBank/DDBJ databases">
        <authorList>
            <person name="Cohen D.B."/>
            <person name="Kent A.D."/>
        </authorList>
    </citation>
    <scope>NUCLEOTIDE SEQUENCE</scope>
</reference>
<feature type="compositionally biased region" description="Low complexity" evidence="1">
    <location>
        <begin position="800"/>
        <end position="809"/>
    </location>
</feature>
<dbReference type="EMBL" id="OIVN01002724">
    <property type="protein sequence ID" value="SPD05926.1"/>
    <property type="molecule type" value="Genomic_DNA"/>
</dbReference>
<feature type="region of interest" description="Disordered" evidence="1">
    <location>
        <begin position="734"/>
        <end position="838"/>
    </location>
</feature>
<organism evidence="2">
    <name type="scientific">Fagus sylvatica</name>
    <name type="common">Beechnut</name>
    <dbReference type="NCBI Taxonomy" id="28930"/>
    <lineage>
        <taxon>Eukaryota</taxon>
        <taxon>Viridiplantae</taxon>
        <taxon>Streptophyta</taxon>
        <taxon>Embryophyta</taxon>
        <taxon>Tracheophyta</taxon>
        <taxon>Spermatophyta</taxon>
        <taxon>Magnoliopsida</taxon>
        <taxon>eudicotyledons</taxon>
        <taxon>Gunneridae</taxon>
        <taxon>Pentapetalae</taxon>
        <taxon>rosids</taxon>
        <taxon>fabids</taxon>
        <taxon>Fagales</taxon>
        <taxon>Fagaceae</taxon>
        <taxon>Fagus</taxon>
    </lineage>
</organism>
<sequence>MVARGSLIATPPETAVSHPPRFSISVRVPFFDPIFGGSFGGLLELKMGHAAYRRKALDVLFPTDIKFARIGVRTRELWLPEVGVSELFSCTLPVKIPIKRGMLSANREFHDVAGVIIFPTHPGSRINLLRAGKTLRAKAALPMSDFDVLGTVGKLALPIFARFRIRGKSELGLVRYGPASRVHRGVFGPFEGSFPIRIPAAPINSWRSESSTSCMECVLLSNVPGLADQLVASQEDSVRKRGNVGGKIPETFSTALFRRPVFTRVALHRGELGFARYDPANGGRRNVPYAKGGGQFDPVFGLVNGPVKPWSNLVNLGQTWSNLVKALQTLGKCIPDLHFKGFWARWTLVGLETARSNLGQTRSTSHLVNPSQTWSTLVKLGQTLGNVSRTFFLGVFDAESPRRIMTGLVRAVLVLRADTRENPGVRLGLRADPSGVQMDIPGLRMIKRGVGRWFVARKGRLAWRTPIDDQFSPIRPTGKHLSIPTLLFSFERDGLAWVTTQVSNRGRIGLGDHPGLETKFVIWVRIGLGDHPGLETETNRGRIGLGDHPGLETKFVIWVRIGLGDHPGLETETNRGRIGLGDHPGLETKFVIRVRIGLGDHPGLETETNRGRIGLGDHPGLETKFVIRVRIGLGDHPGLETETNRGRIGLGDHPGLETKFVIWVRIGLGDHPGLETKFVIWVRIGLGDHPGLETETNRVRIGLGDHPGLETETNRGRIGLGDHPGLETKFVIRMSDRGSGSGGPRRSDRLAKDKAVLYEPDSPPDTDDEYDAMEDVPSSTVRPPSRPGITIGRSARPSSAPCQPAAALPVAPPARSKRRRSDRAPLSADPIPEDYVAPGFRYPPQGGIRPRYPVTTPVVDTSLLTGLYSHPSSSVRRCEFWRSFGTQNGSCSISPESSRRPLSNGIKFAQIGVRTRELWLPEIGVSGLFLCTFPVKIPIKRGMLSANLRVPRRSWSRYLSNAPGLADQLVAIRKDSAREGGCPGGKNAFYSQRLFSQILSQFARIFDLAPDVRFRRSWYRWKACAAYFCKVPDLRKSELGLVRYGPANRGHRGVFGPFEGSFPIGIPASPGRLCAQAWQRRWKNSGTFSKTLFRRPVFTRVVDVAPDVGFRRSWYRRKAHATYFPKVQALRRGELGFARYDPANGGRRNVPYAKGSSSD</sequence>
<protein>
    <submittedName>
        <fullName evidence="2">Uncharacterized protein</fullName>
    </submittedName>
</protein>
<name>A0A2N9GU55_FAGSY</name>
<dbReference type="AlphaFoldDB" id="A0A2N9GU55"/>
<evidence type="ECO:0000256" key="1">
    <source>
        <dbReference type="SAM" id="MobiDB-lite"/>
    </source>
</evidence>
<proteinExistence type="predicted"/>
<gene>
    <name evidence="2" type="ORF">FSB_LOCUS33808</name>
</gene>
<evidence type="ECO:0000313" key="2">
    <source>
        <dbReference type="EMBL" id="SPD05926.1"/>
    </source>
</evidence>